<evidence type="ECO:0000313" key="6">
    <source>
        <dbReference type="Proteomes" id="UP000252893"/>
    </source>
</evidence>
<dbReference type="InterPro" id="IPR018062">
    <property type="entry name" value="HTH_AraC-typ_CS"/>
</dbReference>
<evidence type="ECO:0000313" key="5">
    <source>
        <dbReference type="EMBL" id="RBO93436.1"/>
    </source>
</evidence>
<dbReference type="InterPro" id="IPR014710">
    <property type="entry name" value="RmlC-like_jellyroll"/>
</dbReference>
<feature type="domain" description="HTH araC/xylS-type" evidence="4">
    <location>
        <begin position="190"/>
        <end position="288"/>
    </location>
</feature>
<proteinExistence type="predicted"/>
<dbReference type="Gene3D" id="2.60.120.10">
    <property type="entry name" value="Jelly Rolls"/>
    <property type="match status" value="1"/>
</dbReference>
<dbReference type="SUPFAM" id="SSF46689">
    <property type="entry name" value="Homeodomain-like"/>
    <property type="match status" value="2"/>
</dbReference>
<reference evidence="5 6" key="1">
    <citation type="submission" date="2018-06" db="EMBL/GenBank/DDBJ databases">
        <title>Genomic Encyclopedia of Type Strains, Phase IV (KMG-IV): sequencing the most valuable type-strain genomes for metagenomic binning, comparative biology and taxonomic classification.</title>
        <authorList>
            <person name="Goeker M."/>
        </authorList>
    </citation>
    <scope>NUCLEOTIDE SEQUENCE [LARGE SCALE GENOMIC DNA]</scope>
    <source>
        <strain evidence="5 6">DSM 25619</strain>
    </source>
</reference>
<keyword evidence="1" id="KW-0805">Transcription regulation</keyword>
<keyword evidence="3" id="KW-0804">Transcription</keyword>
<dbReference type="InterPro" id="IPR009057">
    <property type="entry name" value="Homeodomain-like_sf"/>
</dbReference>
<accession>A0A366DTL5</accession>
<dbReference type="EMBL" id="QNRH01000005">
    <property type="protein sequence ID" value="RBO93436.1"/>
    <property type="molecule type" value="Genomic_DNA"/>
</dbReference>
<gene>
    <name evidence="5" type="ORF">DFR47_105153</name>
</gene>
<evidence type="ECO:0000259" key="4">
    <source>
        <dbReference type="PROSITE" id="PS01124"/>
    </source>
</evidence>
<dbReference type="InterPro" id="IPR011051">
    <property type="entry name" value="RmlC_Cupin_sf"/>
</dbReference>
<dbReference type="CDD" id="cd06976">
    <property type="entry name" value="cupin_MtlR-like_N"/>
    <property type="match status" value="1"/>
</dbReference>
<dbReference type="PANTHER" id="PTHR43280:SF27">
    <property type="entry name" value="TRANSCRIPTIONAL REGULATOR MTLR"/>
    <property type="match status" value="1"/>
</dbReference>
<dbReference type="GO" id="GO:0003700">
    <property type="term" value="F:DNA-binding transcription factor activity"/>
    <property type="evidence" value="ECO:0007669"/>
    <property type="project" value="InterPro"/>
</dbReference>
<dbReference type="SMART" id="SM00342">
    <property type="entry name" value="HTH_ARAC"/>
    <property type="match status" value="1"/>
</dbReference>
<sequence>MKPYLERRVPEPASSLSLLDRRLDDAIPFQWHHHPEYELTLTLNSRGQRFIGDHIGDYADGDLVLIGPNLPHSWSSRSKYNSDQPHRALVIWFTPEQIQALSKTFVEFHAIESMLTRAAHGLQFSSACAIALRPVIKTLFTLPPTARLLSLLGILNRLAEDDDKQILSSKPAQGHDQPEGRERMGWERIDRVLSHNHQHYMHRLTLDDLAGIAALSISGLHRLFRKQTGTTISAYIIRLRIGDASARLVATQQPVAYIAAATGYESLANFNRQFRRSRGMPPRAYRDLFQAH</sequence>
<dbReference type="InterPro" id="IPR018060">
    <property type="entry name" value="HTH_AraC"/>
</dbReference>
<evidence type="ECO:0000256" key="1">
    <source>
        <dbReference type="ARBA" id="ARBA00023015"/>
    </source>
</evidence>
<comment type="caution">
    <text evidence="5">The sequence shown here is derived from an EMBL/GenBank/DDBJ whole genome shotgun (WGS) entry which is preliminary data.</text>
</comment>
<dbReference type="Gene3D" id="1.10.10.60">
    <property type="entry name" value="Homeodomain-like"/>
    <property type="match status" value="2"/>
</dbReference>
<organism evidence="5 6">
    <name type="scientific">Pseudochrobactrum asaccharolyticum</name>
    <dbReference type="NCBI Taxonomy" id="354351"/>
    <lineage>
        <taxon>Bacteria</taxon>
        <taxon>Pseudomonadati</taxon>
        <taxon>Pseudomonadota</taxon>
        <taxon>Alphaproteobacteria</taxon>
        <taxon>Hyphomicrobiales</taxon>
        <taxon>Brucellaceae</taxon>
        <taxon>Pseudochrobactrum</taxon>
    </lineage>
</organism>
<dbReference type="OrthoDB" id="9816011at2"/>
<evidence type="ECO:0000256" key="3">
    <source>
        <dbReference type="ARBA" id="ARBA00023163"/>
    </source>
</evidence>
<dbReference type="PANTHER" id="PTHR43280">
    <property type="entry name" value="ARAC-FAMILY TRANSCRIPTIONAL REGULATOR"/>
    <property type="match status" value="1"/>
</dbReference>
<dbReference type="Proteomes" id="UP000252893">
    <property type="component" value="Unassembled WGS sequence"/>
</dbReference>
<dbReference type="Pfam" id="PF12833">
    <property type="entry name" value="HTH_18"/>
    <property type="match status" value="1"/>
</dbReference>
<keyword evidence="2 5" id="KW-0238">DNA-binding</keyword>
<dbReference type="PROSITE" id="PS01124">
    <property type="entry name" value="HTH_ARAC_FAMILY_2"/>
    <property type="match status" value="1"/>
</dbReference>
<dbReference type="GO" id="GO:0043565">
    <property type="term" value="F:sequence-specific DNA binding"/>
    <property type="evidence" value="ECO:0007669"/>
    <property type="project" value="InterPro"/>
</dbReference>
<evidence type="ECO:0000256" key="2">
    <source>
        <dbReference type="ARBA" id="ARBA00023125"/>
    </source>
</evidence>
<dbReference type="SUPFAM" id="SSF51182">
    <property type="entry name" value="RmlC-like cupins"/>
    <property type="match status" value="1"/>
</dbReference>
<name>A0A366DTL5_9HYPH</name>
<protein>
    <submittedName>
        <fullName evidence="5">AraC-like DNA-binding protein</fullName>
    </submittedName>
</protein>
<keyword evidence="6" id="KW-1185">Reference proteome</keyword>
<dbReference type="AlphaFoldDB" id="A0A366DTL5"/>
<dbReference type="RefSeq" id="WP_113945226.1">
    <property type="nucleotide sequence ID" value="NZ_JBHEEG010000006.1"/>
</dbReference>
<dbReference type="PROSITE" id="PS00041">
    <property type="entry name" value="HTH_ARAC_FAMILY_1"/>
    <property type="match status" value="1"/>
</dbReference>